<evidence type="ECO:0000313" key="11">
    <source>
        <dbReference type="EMBL" id="SFW53084.1"/>
    </source>
</evidence>
<dbReference type="EMBL" id="CP140154">
    <property type="protein sequence ID" value="WQG92980.1"/>
    <property type="molecule type" value="Genomic_DNA"/>
</dbReference>
<dbReference type="InterPro" id="IPR006260">
    <property type="entry name" value="TonB/TolA_C"/>
</dbReference>
<dbReference type="GO" id="GO:0015031">
    <property type="term" value="P:protein transport"/>
    <property type="evidence" value="ECO:0007669"/>
    <property type="project" value="UniProtKB-KW"/>
</dbReference>
<evidence type="ECO:0000256" key="2">
    <source>
        <dbReference type="ARBA" id="ARBA00006555"/>
    </source>
</evidence>
<reference evidence="11 13" key="1">
    <citation type="submission" date="2016-11" db="EMBL/GenBank/DDBJ databases">
        <authorList>
            <person name="Jaros S."/>
            <person name="Januszkiewicz K."/>
            <person name="Wedrychowicz H."/>
        </authorList>
    </citation>
    <scope>NUCLEOTIDE SEQUENCE [LARGE SCALE GENOMIC DNA]</scope>
    <source>
        <strain evidence="11 13">DSM 784</strain>
    </source>
</reference>
<dbReference type="STRING" id="1004.SAMN05661012_02408"/>
<protein>
    <submittedName>
        <fullName evidence="12">Energy transducer TonB</fullName>
    </submittedName>
    <submittedName>
        <fullName evidence="11">TonB family C-terminal domain-containing protein</fullName>
    </submittedName>
</protein>
<dbReference type="GO" id="GO:0031992">
    <property type="term" value="F:energy transducer activity"/>
    <property type="evidence" value="ECO:0007669"/>
    <property type="project" value="TreeGrafter"/>
</dbReference>
<name>A0A1K1PZZ6_9BACT</name>
<evidence type="ECO:0000256" key="7">
    <source>
        <dbReference type="ARBA" id="ARBA00022927"/>
    </source>
</evidence>
<comment type="similarity">
    <text evidence="2">Belongs to the TonB family.</text>
</comment>
<dbReference type="Gene3D" id="3.30.1150.10">
    <property type="match status" value="1"/>
</dbReference>
<gene>
    <name evidence="11" type="ORF">SAMN05661012_02408</name>
    <name evidence="12" type="ORF">SR876_15780</name>
</gene>
<evidence type="ECO:0000259" key="10">
    <source>
        <dbReference type="PROSITE" id="PS52015"/>
    </source>
</evidence>
<evidence type="ECO:0000313" key="12">
    <source>
        <dbReference type="EMBL" id="WQG92980.1"/>
    </source>
</evidence>
<dbReference type="AlphaFoldDB" id="A0A1K1PZZ6"/>
<dbReference type="SUPFAM" id="SSF74653">
    <property type="entry name" value="TolA/TonB C-terminal domain"/>
    <property type="match status" value="1"/>
</dbReference>
<evidence type="ECO:0000256" key="3">
    <source>
        <dbReference type="ARBA" id="ARBA00022448"/>
    </source>
</evidence>
<dbReference type="PANTHER" id="PTHR33446">
    <property type="entry name" value="PROTEIN TONB-RELATED"/>
    <property type="match status" value="1"/>
</dbReference>
<keyword evidence="4" id="KW-1003">Cell membrane</keyword>
<evidence type="ECO:0000256" key="6">
    <source>
        <dbReference type="ARBA" id="ARBA00022692"/>
    </source>
</evidence>
<keyword evidence="6" id="KW-0812">Transmembrane</keyword>
<dbReference type="Proteomes" id="UP001326715">
    <property type="component" value="Chromosome"/>
</dbReference>
<dbReference type="Pfam" id="PF03544">
    <property type="entry name" value="TonB_C"/>
    <property type="match status" value="1"/>
</dbReference>
<dbReference type="OrthoDB" id="9814002at2"/>
<dbReference type="GO" id="GO:0098797">
    <property type="term" value="C:plasma membrane protein complex"/>
    <property type="evidence" value="ECO:0007669"/>
    <property type="project" value="TreeGrafter"/>
</dbReference>
<sequence length="583" mass="65792">MNRFIRFEYLLTFLFILPLHKSGYSQGINYTGTYSITKDKYSPLLLIKQKKDTIFYEIWNYGGLTPGSRIGNTYGKVNLTGNTIIDVSENPENNTSDTLVIQFSQASAKISTKLGAGSIVFSGFETTNISPDGVYKKTNSTPPKFSFSENDFNESLALTTVDKNPPPKGHDELTLFGGAIKLKAGDTILINNPSHKPSGDVWSYEYVYSDFWPNMPERSGKLTGRFNLTTIVKKINIDGNRGYTLVTTTLNGKNYDIVINLKNAIISHEIELPNQNVISKMALFKSYLQSVDNISENVVIGYINNFEPVQGELDEFKKRRAIQNAKLKLDSIKSLTAKKDGFIYFSNVQFSEYDFNNHSFKTDGVENNFRFELESEINGESRVFRVFCKNISKELDIPMDEGKAEEITNRYFKNTNRTVYCIYTLDFTTVSTGIVKSGANRMYSIEKVIEQQANIKSIAFFGDADYINKIAEYNWTPSSEPNNTKAIDRHASFPGGDVGLRKYSLNMHYPREAQERGIKGTVNIKFYVDETGKIIAPIATSHLGGGLEEEGLRLVKGMPNWLPAIKDGKPIKEEVNFPFRFEL</sequence>
<evidence type="ECO:0000256" key="9">
    <source>
        <dbReference type="ARBA" id="ARBA00023136"/>
    </source>
</evidence>
<dbReference type="PANTHER" id="PTHR33446:SF2">
    <property type="entry name" value="PROTEIN TONB"/>
    <property type="match status" value="1"/>
</dbReference>
<evidence type="ECO:0000313" key="14">
    <source>
        <dbReference type="Proteomes" id="UP001326715"/>
    </source>
</evidence>
<reference evidence="12 14" key="2">
    <citation type="submission" date="2023-11" db="EMBL/GenBank/DDBJ databases">
        <title>MicrobeMod: A computational toolkit for identifying prokaryotic methylation and restriction-modification with nanopore sequencing.</title>
        <authorList>
            <person name="Crits-Christoph A."/>
            <person name="Kang S.C."/>
            <person name="Lee H."/>
            <person name="Ostrov N."/>
        </authorList>
    </citation>
    <scope>NUCLEOTIDE SEQUENCE [LARGE SCALE GENOMIC DNA]</scope>
    <source>
        <strain evidence="12 14">ATCC 23090</strain>
    </source>
</reference>
<dbReference type="Proteomes" id="UP000183788">
    <property type="component" value="Unassembled WGS sequence"/>
</dbReference>
<evidence type="ECO:0000256" key="5">
    <source>
        <dbReference type="ARBA" id="ARBA00022519"/>
    </source>
</evidence>
<evidence type="ECO:0000256" key="8">
    <source>
        <dbReference type="ARBA" id="ARBA00022989"/>
    </source>
</evidence>
<dbReference type="PROSITE" id="PS52015">
    <property type="entry name" value="TONB_CTD"/>
    <property type="match status" value="1"/>
</dbReference>
<keyword evidence="5" id="KW-0997">Cell inner membrane</keyword>
<keyword evidence="9" id="KW-0472">Membrane</keyword>
<comment type="subcellular location">
    <subcellularLocation>
        <location evidence="1">Cell inner membrane</location>
        <topology evidence="1">Single-pass membrane protein</topology>
        <orientation evidence="1">Periplasmic side</orientation>
    </subcellularLocation>
</comment>
<dbReference type="InterPro" id="IPR051045">
    <property type="entry name" value="TonB-dependent_transducer"/>
</dbReference>
<evidence type="ECO:0000256" key="4">
    <source>
        <dbReference type="ARBA" id="ARBA00022475"/>
    </source>
</evidence>
<dbReference type="GO" id="GO:0055085">
    <property type="term" value="P:transmembrane transport"/>
    <property type="evidence" value="ECO:0007669"/>
    <property type="project" value="InterPro"/>
</dbReference>
<dbReference type="InterPro" id="IPR037682">
    <property type="entry name" value="TonB_C"/>
</dbReference>
<dbReference type="NCBIfam" id="TIGR01352">
    <property type="entry name" value="tonB_Cterm"/>
    <property type="match status" value="1"/>
</dbReference>
<feature type="domain" description="TonB C-terminal" evidence="10">
    <location>
        <begin position="494"/>
        <end position="583"/>
    </location>
</feature>
<organism evidence="11 13">
    <name type="scientific">Chitinophaga sancti</name>
    <dbReference type="NCBI Taxonomy" id="1004"/>
    <lineage>
        <taxon>Bacteria</taxon>
        <taxon>Pseudomonadati</taxon>
        <taxon>Bacteroidota</taxon>
        <taxon>Chitinophagia</taxon>
        <taxon>Chitinophagales</taxon>
        <taxon>Chitinophagaceae</taxon>
        <taxon>Chitinophaga</taxon>
    </lineage>
</organism>
<evidence type="ECO:0000313" key="13">
    <source>
        <dbReference type="Proteomes" id="UP000183788"/>
    </source>
</evidence>
<dbReference type="EMBL" id="FPIZ01000006">
    <property type="protein sequence ID" value="SFW53084.1"/>
    <property type="molecule type" value="Genomic_DNA"/>
</dbReference>
<keyword evidence="7" id="KW-0653">Protein transport</keyword>
<proteinExistence type="inferred from homology"/>
<accession>A0A1K1PZZ6</accession>
<keyword evidence="14" id="KW-1185">Reference proteome</keyword>
<keyword evidence="8" id="KW-1133">Transmembrane helix</keyword>
<evidence type="ECO:0000256" key="1">
    <source>
        <dbReference type="ARBA" id="ARBA00004383"/>
    </source>
</evidence>
<keyword evidence="3" id="KW-0813">Transport</keyword>
<dbReference type="RefSeq" id="WP_072360227.1">
    <property type="nucleotide sequence ID" value="NZ_CP139972.1"/>
</dbReference>